<organism evidence="4 5">
    <name type="scientific">Ascodesmis nigricans</name>
    <dbReference type="NCBI Taxonomy" id="341454"/>
    <lineage>
        <taxon>Eukaryota</taxon>
        <taxon>Fungi</taxon>
        <taxon>Dikarya</taxon>
        <taxon>Ascomycota</taxon>
        <taxon>Pezizomycotina</taxon>
        <taxon>Pezizomycetes</taxon>
        <taxon>Pezizales</taxon>
        <taxon>Ascodesmidaceae</taxon>
        <taxon>Ascodesmis</taxon>
    </lineage>
</organism>
<evidence type="ECO:0000313" key="5">
    <source>
        <dbReference type="Proteomes" id="UP000298138"/>
    </source>
</evidence>
<dbReference type="InterPro" id="IPR050563">
    <property type="entry name" value="4-hydroxybenzoyl-CoA_TE"/>
</dbReference>
<keyword evidence="4" id="KW-0413">Isomerase</keyword>
<dbReference type="PANTHER" id="PTHR31793:SF27">
    <property type="entry name" value="NOVEL THIOESTERASE SUPERFAMILY DOMAIN AND SAPOSIN A-TYPE DOMAIN CONTAINING PROTEIN (0610012H03RIK)"/>
    <property type="match status" value="1"/>
</dbReference>
<dbReference type="SUPFAM" id="SSF54637">
    <property type="entry name" value="Thioesterase/thiol ester dehydrase-isomerase"/>
    <property type="match status" value="1"/>
</dbReference>
<gene>
    <name evidence="4" type="ORF">EX30DRAFT_370252</name>
</gene>
<evidence type="ECO:0000259" key="3">
    <source>
        <dbReference type="Pfam" id="PF03061"/>
    </source>
</evidence>
<dbReference type="Pfam" id="PF03061">
    <property type="entry name" value="4HBT"/>
    <property type="match status" value="1"/>
</dbReference>
<name>A0A4S2N2S7_9PEZI</name>
<dbReference type="Gene3D" id="3.10.129.10">
    <property type="entry name" value="Hotdog Thioesterase"/>
    <property type="match status" value="1"/>
</dbReference>
<comment type="similarity">
    <text evidence="1">Belongs to the 4-hydroxybenzoyl-CoA thioesterase family.</text>
</comment>
<dbReference type="InterPro" id="IPR006683">
    <property type="entry name" value="Thioestr_dom"/>
</dbReference>
<dbReference type="GO" id="GO:0047617">
    <property type="term" value="F:fatty acyl-CoA hydrolase activity"/>
    <property type="evidence" value="ECO:0007669"/>
    <property type="project" value="TreeGrafter"/>
</dbReference>
<dbReference type="InParanoid" id="A0A4S2N2S7"/>
<evidence type="ECO:0000313" key="4">
    <source>
        <dbReference type="EMBL" id="TGZ83234.1"/>
    </source>
</evidence>
<accession>A0A4S2N2S7</accession>
<protein>
    <submittedName>
        <fullName evidence="4">Thioesterase/thiol ester dehydrase-isomerase</fullName>
    </submittedName>
</protein>
<keyword evidence="5" id="KW-1185">Reference proteome</keyword>
<dbReference type="Proteomes" id="UP000298138">
    <property type="component" value="Unassembled WGS sequence"/>
</dbReference>
<dbReference type="STRING" id="341454.A0A4S2N2S7"/>
<proteinExistence type="inferred from homology"/>
<dbReference type="GO" id="GO:0016853">
    <property type="term" value="F:isomerase activity"/>
    <property type="evidence" value="ECO:0007669"/>
    <property type="project" value="UniProtKB-KW"/>
</dbReference>
<evidence type="ECO:0000256" key="2">
    <source>
        <dbReference type="ARBA" id="ARBA00022801"/>
    </source>
</evidence>
<dbReference type="FunFam" id="3.10.129.10:FF:000104">
    <property type="entry name" value="Thioesterase family protein (AFU_orthologue AFUA_2G16350)"/>
    <property type="match status" value="1"/>
</dbReference>
<reference evidence="4 5" key="1">
    <citation type="submission" date="2019-04" db="EMBL/GenBank/DDBJ databases">
        <title>Comparative genomics and transcriptomics to analyze fruiting body development in filamentous ascomycetes.</title>
        <authorList>
            <consortium name="DOE Joint Genome Institute"/>
            <person name="Lutkenhaus R."/>
            <person name="Traeger S."/>
            <person name="Breuer J."/>
            <person name="Kuo A."/>
            <person name="Lipzen A."/>
            <person name="Pangilinan J."/>
            <person name="Dilworth D."/>
            <person name="Sandor L."/>
            <person name="Poggeler S."/>
            <person name="Barry K."/>
            <person name="Grigoriev I.V."/>
            <person name="Nowrousian M."/>
        </authorList>
    </citation>
    <scope>NUCLEOTIDE SEQUENCE [LARGE SCALE GENOMIC DNA]</scope>
    <source>
        <strain evidence="4 5">CBS 389.68</strain>
    </source>
</reference>
<feature type="domain" description="Thioesterase" evidence="3">
    <location>
        <begin position="29"/>
        <end position="112"/>
    </location>
</feature>
<dbReference type="InterPro" id="IPR029069">
    <property type="entry name" value="HotDog_dom_sf"/>
</dbReference>
<sequence>MANALKSRVRANYRFFLPYRLRWSDNDQYGHVNNSVYNFLIDSIVNSYLITHCGLVPNDPNPTKPIGLVVSSSCTYFSSISFPEVVDLGLRVNKLGNSSVTYEVGFFREGEDAVAAVGGFTHVFVCPEKRRPVGMVEEMRRGLEGVLVQEKAAL</sequence>
<keyword evidence="2" id="KW-0378">Hydrolase</keyword>
<dbReference type="AlphaFoldDB" id="A0A4S2N2S7"/>
<dbReference type="EMBL" id="ML220114">
    <property type="protein sequence ID" value="TGZ83234.1"/>
    <property type="molecule type" value="Genomic_DNA"/>
</dbReference>
<dbReference type="OrthoDB" id="2420454at2759"/>
<dbReference type="PANTHER" id="PTHR31793">
    <property type="entry name" value="4-HYDROXYBENZOYL-COA THIOESTERASE FAMILY MEMBER"/>
    <property type="match status" value="1"/>
</dbReference>
<dbReference type="CDD" id="cd00586">
    <property type="entry name" value="4HBT"/>
    <property type="match status" value="1"/>
</dbReference>
<evidence type="ECO:0000256" key="1">
    <source>
        <dbReference type="ARBA" id="ARBA00005953"/>
    </source>
</evidence>